<dbReference type="STRING" id="156889.Mmc1_0004"/>
<evidence type="ECO:0000259" key="1">
    <source>
        <dbReference type="Pfam" id="PF13304"/>
    </source>
</evidence>
<evidence type="ECO:0000259" key="2">
    <source>
        <dbReference type="Pfam" id="PF13476"/>
    </source>
</evidence>
<sequence length="454" mass="50377">MKLNTLTLSNFRCFESLEITFDDYLTVLVAQNGGGKTAILDAIGVALGPYLGAFDEAVGSHFSPEDVRTKPSHTQPSMESLYPLTLVAHGVAEGQEIHWERALKGKKSKTTVAGAKNLVLVAKNQQVRIRQGISVDLPLLAYYGTGRLWRNIRVTTSTKQGWGSRTLGYTNALSPASSFNSFERWFQDTDRAHYDYQLEHSDGPTNYGGANAFLASPERDNPFGQALDAVRGAVDLALESVQWGTLRYSGTHRRIVVSHPAHGILPVHLLSDGIRNMIGLVADMAYRAVRLNPHLGVEAAQRVEGVVLIDEVDMHLHPAWQQVVLTDLRKAFPKVQFVVTTHSPQVLTTVKRENIRVLEIENGRGTARPPLTQTLGRDNRETIEDVMQVDARPPIEPTTQLKHYLDMVGQGNGDTIEALNLRAILEQIYGKDYTKLRVADCAIHKYRAMRAQSK</sequence>
<dbReference type="SUPFAM" id="SSF52540">
    <property type="entry name" value="P-loop containing nucleoside triphosphate hydrolases"/>
    <property type="match status" value="1"/>
</dbReference>
<accession>A0L3J0</accession>
<dbReference type="Pfam" id="PF13476">
    <property type="entry name" value="AAA_23"/>
    <property type="match status" value="1"/>
</dbReference>
<reference evidence="3 4" key="2">
    <citation type="journal article" date="2012" name="Int. J. Syst. Evol. Microbiol.">
        <title>Magnetococcus marinus gen. nov., sp. nov., a marine, magnetotactic bacterium that represents a novel lineage (Magnetococcaceae fam. nov.; Magnetococcales ord. nov.) at the base of the Alphaproteobacteria.</title>
        <authorList>
            <person name="Bazylinski D.A."/>
            <person name="Williams T.J."/>
            <person name="Lefevre C.T."/>
            <person name="Berg R.J."/>
            <person name="Zhang C.L."/>
            <person name="Bowser S.S."/>
            <person name="Dean A.J."/>
            <person name="Beveridge T.J."/>
        </authorList>
    </citation>
    <scope>NUCLEOTIDE SEQUENCE [LARGE SCALE GENOMIC DNA]</scope>
    <source>
        <strain evidence="4">ATCC BAA-1437 / JCM 17883 / MC-1</strain>
    </source>
</reference>
<dbReference type="GO" id="GO:0000731">
    <property type="term" value="P:DNA synthesis involved in DNA repair"/>
    <property type="evidence" value="ECO:0007669"/>
    <property type="project" value="TreeGrafter"/>
</dbReference>
<dbReference type="PANTHER" id="PTHR32182">
    <property type="entry name" value="DNA REPLICATION AND REPAIR PROTEIN RECF"/>
    <property type="match status" value="1"/>
</dbReference>
<feature type="domain" description="Rad50/SbcC-type AAA" evidence="2">
    <location>
        <begin position="6"/>
        <end position="153"/>
    </location>
</feature>
<dbReference type="GO" id="GO:0005524">
    <property type="term" value="F:ATP binding"/>
    <property type="evidence" value="ECO:0007669"/>
    <property type="project" value="InterPro"/>
</dbReference>
<dbReference type="Pfam" id="PF13304">
    <property type="entry name" value="AAA_21"/>
    <property type="match status" value="1"/>
</dbReference>
<organism evidence="3 4">
    <name type="scientific">Magnetococcus marinus (strain ATCC BAA-1437 / JCM 17883 / MC-1)</name>
    <dbReference type="NCBI Taxonomy" id="156889"/>
    <lineage>
        <taxon>Bacteria</taxon>
        <taxon>Pseudomonadati</taxon>
        <taxon>Pseudomonadota</taxon>
        <taxon>Magnetococcia</taxon>
        <taxon>Magnetococcales</taxon>
        <taxon>Magnetococcaceae</taxon>
        <taxon>Magnetococcus</taxon>
    </lineage>
</organism>
<dbReference type="InterPro" id="IPR038729">
    <property type="entry name" value="Rad50/SbcC_AAA"/>
</dbReference>
<dbReference type="eggNOG" id="COG3950">
    <property type="taxonomic scope" value="Bacteria"/>
</dbReference>
<dbReference type="KEGG" id="mgm:Mmc1_0004"/>
<dbReference type="Proteomes" id="UP000002586">
    <property type="component" value="Chromosome"/>
</dbReference>
<dbReference type="OrthoDB" id="9789856at2"/>
<dbReference type="Gene3D" id="3.40.50.300">
    <property type="entry name" value="P-loop containing nucleotide triphosphate hydrolases"/>
    <property type="match status" value="2"/>
</dbReference>
<dbReference type="HOGENOM" id="CLU_033429_1_0_5"/>
<name>A0L3J0_MAGMM</name>
<reference evidence="4" key="1">
    <citation type="journal article" date="2009" name="Appl. Environ. Microbiol.">
        <title>Complete genome sequence of the chemolithoautotrophic marine magnetotactic coccus strain MC-1.</title>
        <authorList>
            <person name="Schubbe S."/>
            <person name="Williams T.J."/>
            <person name="Xie G."/>
            <person name="Kiss H.E."/>
            <person name="Brettin T.S."/>
            <person name="Martinez D."/>
            <person name="Ross C.A."/>
            <person name="Schuler D."/>
            <person name="Cox B.L."/>
            <person name="Nealson K.H."/>
            <person name="Bazylinski D.A."/>
        </authorList>
    </citation>
    <scope>NUCLEOTIDE SEQUENCE [LARGE SCALE GENOMIC DNA]</scope>
    <source>
        <strain evidence="4">ATCC BAA-1437 / JCM 17883 / MC-1</strain>
    </source>
</reference>
<evidence type="ECO:0000313" key="3">
    <source>
        <dbReference type="EMBL" id="ABK42533.1"/>
    </source>
</evidence>
<dbReference type="InterPro" id="IPR003959">
    <property type="entry name" value="ATPase_AAA_core"/>
</dbReference>
<keyword evidence="4" id="KW-1185">Reference proteome</keyword>
<dbReference type="GO" id="GO:0006302">
    <property type="term" value="P:double-strand break repair"/>
    <property type="evidence" value="ECO:0007669"/>
    <property type="project" value="InterPro"/>
</dbReference>
<feature type="domain" description="ATPase AAA-type core" evidence="1">
    <location>
        <begin position="260"/>
        <end position="347"/>
    </location>
</feature>
<proteinExistence type="predicted"/>
<dbReference type="InterPro" id="IPR027417">
    <property type="entry name" value="P-loop_NTPase"/>
</dbReference>
<dbReference type="GO" id="GO:0016887">
    <property type="term" value="F:ATP hydrolysis activity"/>
    <property type="evidence" value="ECO:0007669"/>
    <property type="project" value="InterPro"/>
</dbReference>
<evidence type="ECO:0000313" key="4">
    <source>
        <dbReference type="Proteomes" id="UP000002586"/>
    </source>
</evidence>
<dbReference type="PANTHER" id="PTHR32182:SF23">
    <property type="entry name" value="ATP BINDING PROTEIN"/>
    <property type="match status" value="1"/>
</dbReference>
<protein>
    <submittedName>
        <fullName evidence="3">ATP binding protein</fullName>
    </submittedName>
</protein>
<dbReference type="AlphaFoldDB" id="A0L3J0"/>
<gene>
    <name evidence="3" type="ordered locus">Mmc1_0004</name>
</gene>
<dbReference type="RefSeq" id="WP_011711707.1">
    <property type="nucleotide sequence ID" value="NC_008576.1"/>
</dbReference>
<dbReference type="EMBL" id="CP000471">
    <property type="protein sequence ID" value="ABK42533.1"/>
    <property type="molecule type" value="Genomic_DNA"/>
</dbReference>